<dbReference type="EMBL" id="CP019633">
    <property type="protein sequence ID" value="AQQ09675.1"/>
    <property type="molecule type" value="Genomic_DNA"/>
</dbReference>
<protein>
    <recommendedName>
        <fullName evidence="3">EF-hand domain-containing protein</fullName>
    </recommendedName>
</protein>
<evidence type="ECO:0000313" key="1">
    <source>
        <dbReference type="EMBL" id="AQQ09675.1"/>
    </source>
</evidence>
<sequence>MDVPNGTVYWNNGYSEFMPFTLDQQSIATHYYMPCLDDNTNDSGTETFKVSITSDSKGNDVITYAEVTANFGNTGDCSGYDFDFPDALLEADTTYYLRTTAVSGAPVRSWGKDYLSFMYQPEHTLSCDFNNDGIVNTEDLMMFSQQWLAEEAWY</sequence>
<accession>A0A1Q2HR07</accession>
<dbReference type="KEGG" id="pbu:L21SP3_01485"/>
<dbReference type="Proteomes" id="UP000188273">
    <property type="component" value="Chromosome"/>
</dbReference>
<dbReference type="InterPro" id="IPR036439">
    <property type="entry name" value="Dockerin_dom_sf"/>
</dbReference>
<reference evidence="2" key="1">
    <citation type="submission" date="2017-02" db="EMBL/GenBank/DDBJ databases">
        <title>Comparative genomics and description of representatives of a novel lineage of planctomycetes thriving in anoxic sediments.</title>
        <authorList>
            <person name="Spring S."/>
            <person name="Bunk B."/>
            <person name="Sproer C."/>
            <person name="Klenk H.-P."/>
        </authorList>
    </citation>
    <scope>NUCLEOTIDE SEQUENCE [LARGE SCALE GENOMIC DNA]</scope>
    <source>
        <strain evidence="2">L21-RPul-D3</strain>
    </source>
</reference>
<keyword evidence="2" id="KW-1185">Reference proteome</keyword>
<dbReference type="GO" id="GO:0000272">
    <property type="term" value="P:polysaccharide catabolic process"/>
    <property type="evidence" value="ECO:0007669"/>
    <property type="project" value="InterPro"/>
</dbReference>
<dbReference type="Gene3D" id="1.10.1330.10">
    <property type="entry name" value="Dockerin domain"/>
    <property type="match status" value="1"/>
</dbReference>
<evidence type="ECO:0000313" key="2">
    <source>
        <dbReference type="Proteomes" id="UP000188273"/>
    </source>
</evidence>
<dbReference type="PROSITE" id="PS00018">
    <property type="entry name" value="EF_HAND_1"/>
    <property type="match status" value="1"/>
</dbReference>
<organism evidence="1 2">
    <name type="scientific">Sedimentisphaera cyanobacteriorum</name>
    <dbReference type="NCBI Taxonomy" id="1940790"/>
    <lineage>
        <taxon>Bacteria</taxon>
        <taxon>Pseudomonadati</taxon>
        <taxon>Planctomycetota</taxon>
        <taxon>Phycisphaerae</taxon>
        <taxon>Sedimentisphaerales</taxon>
        <taxon>Sedimentisphaeraceae</taxon>
        <taxon>Sedimentisphaera</taxon>
    </lineage>
</organism>
<dbReference type="AlphaFoldDB" id="A0A1Q2HR07"/>
<evidence type="ECO:0008006" key="3">
    <source>
        <dbReference type="Google" id="ProtNLM"/>
    </source>
</evidence>
<gene>
    <name evidence="1" type="ORF">L21SP3_01485</name>
</gene>
<proteinExistence type="predicted"/>
<name>A0A1Q2HR07_9BACT</name>
<dbReference type="InterPro" id="IPR018247">
    <property type="entry name" value="EF_Hand_1_Ca_BS"/>
</dbReference>